<dbReference type="InterPro" id="IPR011990">
    <property type="entry name" value="TPR-like_helical_dom_sf"/>
</dbReference>
<proteinExistence type="predicted"/>
<dbReference type="Gene3D" id="1.25.40.10">
    <property type="entry name" value="Tetratricopeptide repeat domain"/>
    <property type="match status" value="1"/>
</dbReference>
<dbReference type="EMBL" id="UOGJ01000043">
    <property type="protein sequence ID" value="VAX35302.1"/>
    <property type="molecule type" value="Genomic_DNA"/>
</dbReference>
<sequence>MKKLVLALAVLFTSLGGFHPKEAVAYNFGDFKSSTLISKAWGALNEGDIEAVLAYTNKCLELYNEKAKEMQTGLSDYAGGSKENVFSYWALNDVSTGLFIQGEIYRRKKMFDEAKEAYQQVIDNYSYGQTWDVGGWFWKPAEASKEKIEMIESGSTLEFGDYSSSFLVGQAWRALRDGNTKDVIGYTDKVAELYASKAKEMQDSLTEYPWESKDQIFTYWALNDVATAYFIKGEVLRKEEKNEEAKIAYQKVVDDYFYGQCWDPQGWFWKPSEAAQQALDDLEI</sequence>
<dbReference type="AlphaFoldDB" id="A0A3B1D3J6"/>
<dbReference type="Pfam" id="PF13181">
    <property type="entry name" value="TPR_8"/>
    <property type="match status" value="1"/>
</dbReference>
<accession>A0A3B1D3J6</accession>
<name>A0A3B1D3J6_9ZZZZ</name>
<reference evidence="1" key="1">
    <citation type="submission" date="2018-06" db="EMBL/GenBank/DDBJ databases">
        <authorList>
            <person name="Zhirakovskaya E."/>
        </authorList>
    </citation>
    <scope>NUCLEOTIDE SEQUENCE</scope>
</reference>
<dbReference type="InterPro" id="IPR019734">
    <property type="entry name" value="TPR_rpt"/>
</dbReference>
<protein>
    <submittedName>
        <fullName evidence="1">Uncharacterized protein</fullName>
    </submittedName>
</protein>
<dbReference type="SUPFAM" id="SSF48452">
    <property type="entry name" value="TPR-like"/>
    <property type="match status" value="1"/>
</dbReference>
<evidence type="ECO:0000313" key="1">
    <source>
        <dbReference type="EMBL" id="VAX35302.1"/>
    </source>
</evidence>
<dbReference type="Pfam" id="PF13174">
    <property type="entry name" value="TPR_6"/>
    <property type="match status" value="1"/>
</dbReference>
<organism evidence="1">
    <name type="scientific">hydrothermal vent metagenome</name>
    <dbReference type="NCBI Taxonomy" id="652676"/>
    <lineage>
        <taxon>unclassified sequences</taxon>
        <taxon>metagenomes</taxon>
        <taxon>ecological metagenomes</taxon>
    </lineage>
</organism>
<gene>
    <name evidence="1" type="ORF">MNBD_UNCLBAC01-1763</name>
</gene>